<evidence type="ECO:0000313" key="3">
    <source>
        <dbReference type="Proteomes" id="UP000799291"/>
    </source>
</evidence>
<dbReference type="AlphaFoldDB" id="A0A6G1IP98"/>
<name>A0A6G1IP98_9PLEO</name>
<feature type="transmembrane region" description="Helical" evidence="1">
    <location>
        <begin position="446"/>
        <end position="465"/>
    </location>
</feature>
<gene>
    <name evidence="2" type="ORF">K458DRAFT_490230</name>
</gene>
<dbReference type="InterPro" id="IPR021840">
    <property type="entry name" value="DUF3433"/>
</dbReference>
<feature type="transmembrane region" description="Helical" evidence="1">
    <location>
        <begin position="251"/>
        <end position="277"/>
    </location>
</feature>
<evidence type="ECO:0000313" key="2">
    <source>
        <dbReference type="EMBL" id="KAF2680067.1"/>
    </source>
</evidence>
<feature type="transmembrane region" description="Helical" evidence="1">
    <location>
        <begin position="297"/>
        <end position="317"/>
    </location>
</feature>
<organism evidence="2 3">
    <name type="scientific">Lentithecium fluviatile CBS 122367</name>
    <dbReference type="NCBI Taxonomy" id="1168545"/>
    <lineage>
        <taxon>Eukaryota</taxon>
        <taxon>Fungi</taxon>
        <taxon>Dikarya</taxon>
        <taxon>Ascomycota</taxon>
        <taxon>Pezizomycotina</taxon>
        <taxon>Dothideomycetes</taxon>
        <taxon>Pleosporomycetidae</taxon>
        <taxon>Pleosporales</taxon>
        <taxon>Massarineae</taxon>
        <taxon>Lentitheciaceae</taxon>
        <taxon>Lentithecium</taxon>
    </lineage>
</organism>
<feature type="transmembrane region" description="Helical" evidence="1">
    <location>
        <begin position="171"/>
        <end position="191"/>
    </location>
</feature>
<keyword evidence="1" id="KW-1133">Transmembrane helix</keyword>
<protein>
    <submittedName>
        <fullName evidence="2">Uncharacterized protein</fullName>
    </submittedName>
</protein>
<feature type="transmembrane region" description="Helical" evidence="1">
    <location>
        <begin position="513"/>
        <end position="536"/>
    </location>
</feature>
<dbReference type="EMBL" id="MU005599">
    <property type="protein sequence ID" value="KAF2680067.1"/>
    <property type="molecule type" value="Genomic_DNA"/>
</dbReference>
<dbReference type="PANTHER" id="PTHR37544">
    <property type="entry name" value="SPRAY-RELATED"/>
    <property type="match status" value="1"/>
</dbReference>
<keyword evidence="1" id="KW-0472">Membrane</keyword>
<accession>A0A6G1IP98</accession>
<evidence type="ECO:0000256" key="1">
    <source>
        <dbReference type="SAM" id="Phobius"/>
    </source>
</evidence>
<keyword evidence="1" id="KW-0812">Transmembrane</keyword>
<keyword evidence="3" id="KW-1185">Reference proteome</keyword>
<dbReference type="OrthoDB" id="5428901at2759"/>
<reference evidence="2" key="1">
    <citation type="journal article" date="2020" name="Stud. Mycol.">
        <title>101 Dothideomycetes genomes: a test case for predicting lifestyles and emergence of pathogens.</title>
        <authorList>
            <person name="Haridas S."/>
            <person name="Albert R."/>
            <person name="Binder M."/>
            <person name="Bloem J."/>
            <person name="Labutti K."/>
            <person name="Salamov A."/>
            <person name="Andreopoulos B."/>
            <person name="Baker S."/>
            <person name="Barry K."/>
            <person name="Bills G."/>
            <person name="Bluhm B."/>
            <person name="Cannon C."/>
            <person name="Castanera R."/>
            <person name="Culley D."/>
            <person name="Daum C."/>
            <person name="Ezra D."/>
            <person name="Gonzalez J."/>
            <person name="Henrissat B."/>
            <person name="Kuo A."/>
            <person name="Liang C."/>
            <person name="Lipzen A."/>
            <person name="Lutzoni F."/>
            <person name="Magnuson J."/>
            <person name="Mondo S."/>
            <person name="Nolan M."/>
            <person name="Ohm R."/>
            <person name="Pangilinan J."/>
            <person name="Park H.-J."/>
            <person name="Ramirez L."/>
            <person name="Alfaro M."/>
            <person name="Sun H."/>
            <person name="Tritt A."/>
            <person name="Yoshinaga Y."/>
            <person name="Zwiers L.-H."/>
            <person name="Turgeon B."/>
            <person name="Goodwin S."/>
            <person name="Spatafora J."/>
            <person name="Crous P."/>
            <person name="Grigoriev I."/>
        </authorList>
    </citation>
    <scope>NUCLEOTIDE SEQUENCE</scope>
    <source>
        <strain evidence="2">CBS 122367</strain>
    </source>
</reference>
<feature type="transmembrane region" description="Helical" evidence="1">
    <location>
        <begin position="406"/>
        <end position="426"/>
    </location>
</feature>
<dbReference type="Proteomes" id="UP000799291">
    <property type="component" value="Unassembled WGS sequence"/>
</dbReference>
<feature type="transmembrane region" description="Helical" evidence="1">
    <location>
        <begin position="66"/>
        <end position="90"/>
    </location>
</feature>
<feature type="transmembrane region" description="Helical" evidence="1">
    <location>
        <begin position="542"/>
        <end position="569"/>
    </location>
</feature>
<dbReference type="Pfam" id="PF11915">
    <property type="entry name" value="DUF3433"/>
    <property type="match status" value="2"/>
</dbReference>
<proteinExistence type="predicted"/>
<sequence>MLAYNCPYPAIGTAQRSMNDYPAVQQQGMYGVPAQPIPNPVDCPEEKEEKGKRKYYTPFELRTPTLVAFCILTLTIFLLLQITAAAFPIASSVHALIGRSTEPEPASVSALEATRTLASRTTPTSSLLSTFTLTPTAPLHSFWTDPEVEDSSIPHAPKGGSWTAVGGWRPSYYFVGAYLPTMAAIIFSIWWKCIFARMKEMEPFYLMSRPEGAKAQDSILFPYPGGSLKKTIWSSFTPHHRLSFLGCMNMVLITVCTLFASETVFISSTGAACGVIVNPTTESNGGCHMHLTMRLSLSWALDAVLVAVFTMTVIIILRLRRSVSGILAEATSIAGVASLYNRSMAQKSSESLHYRSRKYTLPASDANGTNSIVEMTPAPFLPSKPESTRTAAPKGHKKHHIAVHPAALITFWLFLIGIFVLILYYRFVSEPGTGDVIEDFLDSQSFGVRLFMTVLGLVVQFYWGWIEEYMRGISPYTALASEHGATAAQSVLVRSSSHPVTALFHRNTWRSPLLGIVTLIAILSEVLVITLNAIPFSTATAYPAFIASVNISVAILAVMLVTVPAVLVWKMGYLYRVEIPETPECIADVFELLGDPAGWSSLGLLTRRERDRAVRSWNIRFKLRKEGEGEVGRPVWRIIALPNRERVV</sequence>
<dbReference type="PANTHER" id="PTHR37544:SF3">
    <property type="entry name" value="SPRAY"/>
    <property type="match status" value="1"/>
</dbReference>